<comment type="subcellular location">
    <subcellularLocation>
        <location evidence="1">Cytoplasm</location>
    </subcellularLocation>
</comment>
<feature type="region of interest" description="Disordered" evidence="10">
    <location>
        <begin position="379"/>
        <end position="413"/>
    </location>
</feature>
<feature type="domain" description="Tyr recombinase" evidence="11">
    <location>
        <begin position="198"/>
        <end position="409"/>
    </location>
</feature>
<evidence type="ECO:0000256" key="2">
    <source>
        <dbReference type="ARBA" id="ARBA00022490"/>
    </source>
</evidence>
<dbReference type="Gene3D" id="1.10.150.130">
    <property type="match status" value="1"/>
</dbReference>
<dbReference type="PANTHER" id="PTHR30349">
    <property type="entry name" value="PHAGE INTEGRASE-RELATED"/>
    <property type="match status" value="1"/>
</dbReference>
<dbReference type="AlphaFoldDB" id="A0AAC9JF02"/>
<accession>A0AAC9JF02</accession>
<dbReference type="InterPro" id="IPR050090">
    <property type="entry name" value="Tyrosine_recombinase_XerCD"/>
</dbReference>
<evidence type="ECO:0000259" key="12">
    <source>
        <dbReference type="PROSITE" id="PS51900"/>
    </source>
</evidence>
<feature type="compositionally biased region" description="Polar residues" evidence="10">
    <location>
        <begin position="385"/>
        <end position="394"/>
    </location>
</feature>
<dbReference type="InterPro" id="IPR010998">
    <property type="entry name" value="Integrase_recombinase_N"/>
</dbReference>
<keyword evidence="13" id="KW-0614">Plasmid</keyword>
<evidence type="ECO:0000256" key="6">
    <source>
        <dbReference type="ARBA" id="ARBA00023125"/>
    </source>
</evidence>
<dbReference type="InterPro" id="IPR011010">
    <property type="entry name" value="DNA_brk_join_enz"/>
</dbReference>
<keyword evidence="2" id="KW-0963">Cytoplasm</keyword>
<keyword evidence="3" id="KW-0132">Cell division</keyword>
<evidence type="ECO:0000256" key="8">
    <source>
        <dbReference type="ARBA" id="ARBA00023306"/>
    </source>
</evidence>
<keyword evidence="4" id="KW-0159">Chromosome partition</keyword>
<dbReference type="PROSITE" id="PS51900">
    <property type="entry name" value="CB"/>
    <property type="match status" value="1"/>
</dbReference>
<dbReference type="RefSeq" id="WP_071961046.1">
    <property type="nucleotide sequence ID" value="NZ_CP018025.1"/>
</dbReference>
<dbReference type="GO" id="GO:0003677">
    <property type="term" value="F:DNA binding"/>
    <property type="evidence" value="ECO:0007669"/>
    <property type="project" value="UniProtKB-UniRule"/>
</dbReference>
<evidence type="ECO:0000256" key="5">
    <source>
        <dbReference type="ARBA" id="ARBA00022908"/>
    </source>
</evidence>
<dbReference type="PROSITE" id="PS51898">
    <property type="entry name" value="TYR_RECOMBINASE"/>
    <property type="match status" value="1"/>
</dbReference>
<dbReference type="CDD" id="cd00397">
    <property type="entry name" value="DNA_BRE_C"/>
    <property type="match status" value="1"/>
</dbReference>
<evidence type="ECO:0000313" key="13">
    <source>
        <dbReference type="EMBL" id="APD92424.1"/>
    </source>
</evidence>
<gene>
    <name evidence="13" type="ORF">BM524_21215</name>
</gene>
<dbReference type="Pfam" id="PF00589">
    <property type="entry name" value="Phage_integrase"/>
    <property type="match status" value="1"/>
</dbReference>
<evidence type="ECO:0000259" key="11">
    <source>
        <dbReference type="PROSITE" id="PS51898"/>
    </source>
</evidence>
<dbReference type="InterPro" id="IPR002104">
    <property type="entry name" value="Integrase_catalytic"/>
</dbReference>
<dbReference type="GO" id="GO:0005737">
    <property type="term" value="C:cytoplasm"/>
    <property type="evidence" value="ECO:0007669"/>
    <property type="project" value="UniProtKB-SubCell"/>
</dbReference>
<dbReference type="GO" id="GO:0015074">
    <property type="term" value="P:DNA integration"/>
    <property type="evidence" value="ECO:0007669"/>
    <property type="project" value="UniProtKB-KW"/>
</dbReference>
<dbReference type="Gene3D" id="1.10.443.10">
    <property type="entry name" value="Intergrase catalytic core"/>
    <property type="match status" value="1"/>
</dbReference>
<evidence type="ECO:0000256" key="10">
    <source>
        <dbReference type="SAM" id="MobiDB-lite"/>
    </source>
</evidence>
<keyword evidence="8" id="KW-0131">Cell cycle</keyword>
<evidence type="ECO:0000313" key="14">
    <source>
        <dbReference type="Proteomes" id="UP000182101"/>
    </source>
</evidence>
<evidence type="ECO:0000256" key="3">
    <source>
        <dbReference type="ARBA" id="ARBA00022618"/>
    </source>
</evidence>
<evidence type="ECO:0000256" key="4">
    <source>
        <dbReference type="ARBA" id="ARBA00022829"/>
    </source>
</evidence>
<organism evidence="13 14">
    <name type="scientific">Alteromonas mediterranea</name>
    <dbReference type="NCBI Taxonomy" id="314275"/>
    <lineage>
        <taxon>Bacteria</taxon>
        <taxon>Pseudomonadati</taxon>
        <taxon>Pseudomonadota</taxon>
        <taxon>Gammaproteobacteria</taxon>
        <taxon>Alteromonadales</taxon>
        <taxon>Alteromonadaceae</taxon>
        <taxon>Alteromonas/Salinimonas group</taxon>
        <taxon>Alteromonas</taxon>
    </lineage>
</organism>
<dbReference type="EMBL" id="CP018025">
    <property type="protein sequence ID" value="APD92424.1"/>
    <property type="molecule type" value="Genomic_DNA"/>
</dbReference>
<keyword evidence="5" id="KW-0229">DNA integration</keyword>
<feature type="domain" description="Core-binding (CB)" evidence="12">
    <location>
        <begin position="40"/>
        <end position="171"/>
    </location>
</feature>
<name>A0AAC9JF02_9ALTE</name>
<proteinExistence type="predicted"/>
<dbReference type="GO" id="GO:0051301">
    <property type="term" value="P:cell division"/>
    <property type="evidence" value="ECO:0007669"/>
    <property type="project" value="UniProtKB-KW"/>
</dbReference>
<reference evidence="13 14" key="1">
    <citation type="submission" date="2016-11" db="EMBL/GenBank/DDBJ databases">
        <title>Networking in microbes: conjugative elements and plasmids in the genus Alteromonas.</title>
        <authorList>
            <person name="Lopez-Perez M."/>
            <person name="Ramon-Marco N."/>
            <person name="Rodriguez-Valera F."/>
        </authorList>
    </citation>
    <scope>NUCLEOTIDE SEQUENCE [LARGE SCALE GENOMIC DNA]</scope>
    <source>
        <strain evidence="13 14">CP48</strain>
        <plasmid evidence="14">pamcp48-600</plasmid>
    </source>
</reference>
<geneLocation type="plasmid" evidence="14">
    <name>pamcp48-600</name>
</geneLocation>
<keyword evidence="6 9" id="KW-0238">DNA-binding</keyword>
<dbReference type="PANTHER" id="PTHR30349:SF77">
    <property type="entry name" value="TYROSINE RECOMBINASE XERC"/>
    <property type="match status" value="1"/>
</dbReference>
<dbReference type="InterPro" id="IPR013762">
    <property type="entry name" value="Integrase-like_cat_sf"/>
</dbReference>
<evidence type="ECO:0000256" key="7">
    <source>
        <dbReference type="ARBA" id="ARBA00023172"/>
    </source>
</evidence>
<dbReference type="SUPFAM" id="SSF56349">
    <property type="entry name" value="DNA breaking-rejoining enzymes"/>
    <property type="match status" value="1"/>
</dbReference>
<sequence length="413" mass="48960">MKRNEKPTPLFPTYAELLEYDEKNFPQLSEFLASKPAWMKQHWDWAKEFLLYIGRNKSSNTYVRFRNDIEKFLLWVFKVDEKPIDELRKADILRYIDFCVAPPETWISTRLNDRFIYHDGLFKSNSNWMPFRLTMPKYDNEKEPDLKKYRPSMQTLESSLVSLSSFYRHLIDEEICFGNPIPLAKRDCKHLIKDSQVKSINRLTEEQWRYLLDTTMEIAEEDALFERNLFVIAIMKTLFLRLSELSERDNWVPLMSHFWIDEDNDWWFKAYGKGKKIRDISVPPDFLPFLSRYREWRGLSPLPRKGEQNILVEKIRGRGGLTSRQISRLVQDVFDKAYAKMRSERGAEAARSLKEATTHYLRHTGASMEVERNRPLKDLSEDLGHSSSATTDTVYVQVERKRRAKSGRDRSVG</sequence>
<dbReference type="GO" id="GO:0007059">
    <property type="term" value="P:chromosome segregation"/>
    <property type="evidence" value="ECO:0007669"/>
    <property type="project" value="UniProtKB-KW"/>
</dbReference>
<evidence type="ECO:0000256" key="1">
    <source>
        <dbReference type="ARBA" id="ARBA00004496"/>
    </source>
</evidence>
<evidence type="ECO:0000256" key="9">
    <source>
        <dbReference type="PROSITE-ProRule" id="PRU01248"/>
    </source>
</evidence>
<keyword evidence="7" id="KW-0233">DNA recombination</keyword>
<dbReference type="GO" id="GO:0006310">
    <property type="term" value="P:DNA recombination"/>
    <property type="evidence" value="ECO:0007669"/>
    <property type="project" value="UniProtKB-KW"/>
</dbReference>
<protein>
    <submittedName>
        <fullName evidence="13">Integrase</fullName>
    </submittedName>
</protein>
<dbReference type="Proteomes" id="UP000182101">
    <property type="component" value="Plasmid pAMCP48-600"/>
</dbReference>
<dbReference type="InterPro" id="IPR044068">
    <property type="entry name" value="CB"/>
</dbReference>